<sequence>MHLLGGGQLHAGQGQQAPAPAGPEEGRAVARGVVVGEGHNVQPGQGAHGGQIGGGHVLVGAGRQAGVEMKVVIQPHGARPVSREGGRPARRPEETRPRRCQGG</sequence>
<evidence type="ECO:0000313" key="2">
    <source>
        <dbReference type="EMBL" id="MPN18175.1"/>
    </source>
</evidence>
<dbReference type="EMBL" id="VSSQ01065456">
    <property type="protein sequence ID" value="MPN18175.1"/>
    <property type="molecule type" value="Genomic_DNA"/>
</dbReference>
<feature type="region of interest" description="Disordered" evidence="1">
    <location>
        <begin position="73"/>
        <end position="103"/>
    </location>
</feature>
<dbReference type="AlphaFoldDB" id="A0A645FUN2"/>
<feature type="region of interest" description="Disordered" evidence="1">
    <location>
        <begin position="1"/>
        <end position="57"/>
    </location>
</feature>
<gene>
    <name evidence="2" type="ORF">SDC9_165533</name>
</gene>
<comment type="caution">
    <text evidence="2">The sequence shown here is derived from an EMBL/GenBank/DDBJ whole genome shotgun (WGS) entry which is preliminary data.</text>
</comment>
<protein>
    <submittedName>
        <fullName evidence="2">Uncharacterized protein</fullName>
    </submittedName>
</protein>
<reference evidence="2" key="1">
    <citation type="submission" date="2019-08" db="EMBL/GenBank/DDBJ databases">
        <authorList>
            <person name="Kucharzyk K."/>
            <person name="Murdoch R.W."/>
            <person name="Higgins S."/>
            <person name="Loffler F."/>
        </authorList>
    </citation>
    <scope>NUCLEOTIDE SEQUENCE</scope>
</reference>
<proteinExistence type="predicted"/>
<organism evidence="2">
    <name type="scientific">bioreactor metagenome</name>
    <dbReference type="NCBI Taxonomy" id="1076179"/>
    <lineage>
        <taxon>unclassified sequences</taxon>
        <taxon>metagenomes</taxon>
        <taxon>ecological metagenomes</taxon>
    </lineage>
</organism>
<name>A0A645FUN2_9ZZZZ</name>
<feature type="compositionally biased region" description="Gly residues" evidence="1">
    <location>
        <begin position="46"/>
        <end position="57"/>
    </location>
</feature>
<feature type="compositionally biased region" description="Low complexity" evidence="1">
    <location>
        <begin position="10"/>
        <end position="38"/>
    </location>
</feature>
<feature type="compositionally biased region" description="Basic and acidic residues" evidence="1">
    <location>
        <begin position="81"/>
        <end position="97"/>
    </location>
</feature>
<evidence type="ECO:0000256" key="1">
    <source>
        <dbReference type="SAM" id="MobiDB-lite"/>
    </source>
</evidence>
<accession>A0A645FUN2</accession>